<comment type="subcellular location">
    <subcellularLocation>
        <location evidence="6">Cytoplasm</location>
    </subcellularLocation>
    <subcellularLocation>
        <location evidence="6">Nucleus</location>
        <location evidence="6">Nucleolus</location>
    </subcellularLocation>
</comment>
<name>A0A316UFH8_9BASI</name>
<feature type="region of interest" description="Disordered" evidence="7">
    <location>
        <begin position="237"/>
        <end position="311"/>
    </location>
</feature>
<dbReference type="Gene3D" id="3.30.70.1730">
    <property type="match status" value="1"/>
</dbReference>
<evidence type="ECO:0000256" key="1">
    <source>
        <dbReference type="ARBA" id="ARBA00004046"/>
    </source>
</evidence>
<dbReference type="InterPro" id="IPR033867">
    <property type="entry name" value="Mrt4"/>
</dbReference>
<dbReference type="SUPFAM" id="SSF160369">
    <property type="entry name" value="Ribosomal protein L10-like"/>
    <property type="match status" value="1"/>
</dbReference>
<dbReference type="GO" id="GO:0003723">
    <property type="term" value="F:RNA binding"/>
    <property type="evidence" value="ECO:0007669"/>
    <property type="project" value="TreeGrafter"/>
</dbReference>
<accession>A0A316UFH8</accession>
<keyword evidence="10" id="KW-1185">Reference proteome</keyword>
<dbReference type="GO" id="GO:0005737">
    <property type="term" value="C:cytoplasm"/>
    <property type="evidence" value="ECO:0007669"/>
    <property type="project" value="UniProtKB-SubCell"/>
</dbReference>
<dbReference type="GO" id="GO:0000027">
    <property type="term" value="P:ribosomal large subunit assembly"/>
    <property type="evidence" value="ECO:0007669"/>
    <property type="project" value="InterPro"/>
</dbReference>
<keyword evidence="6" id="KW-0690">Ribosome biogenesis</keyword>
<organism evidence="9 10">
    <name type="scientific">Pseudomicrostroma glucosiphilum</name>
    <dbReference type="NCBI Taxonomy" id="1684307"/>
    <lineage>
        <taxon>Eukaryota</taxon>
        <taxon>Fungi</taxon>
        <taxon>Dikarya</taxon>
        <taxon>Basidiomycota</taxon>
        <taxon>Ustilaginomycotina</taxon>
        <taxon>Exobasidiomycetes</taxon>
        <taxon>Microstromatales</taxon>
        <taxon>Microstromatales incertae sedis</taxon>
        <taxon>Pseudomicrostroma</taxon>
    </lineage>
</organism>
<dbReference type="PANTHER" id="PTHR45841:SF1">
    <property type="entry name" value="MRNA TURNOVER PROTEIN 4 HOMOLOG"/>
    <property type="match status" value="1"/>
</dbReference>
<sequence length="311" mass="34471">MPRTKRSKLVSLTRTSRKTKEDKSTLIDSLRAASDEFAYVWLFSIGNMRNNYLKEVRNLWAGSRIFFGKNRVMAKALGETTEHELKKGLAGISQRLSGSVGLLFTDSPPAEVADWFDTHERKDYARTGNLATESVTLPEGPIMARSEPPETLAGPLEPQLRKLGMPTELKRGVPTLRQEFVVCKEGKRIDTNSAQILKHLLIQQASFRIVPLAYYDGAKESVTELSLTPEQQLLVQQANGKDDEAVPGERKSARVKKPNAARKEGQAAAKADAVAMDEDEDEDDEDDDGESLDETGGDKVTDSMMLPAHLR</sequence>
<proteinExistence type="inferred from homology"/>
<dbReference type="InterPro" id="IPR051742">
    <property type="entry name" value="Ribosome_Assembly_uL10"/>
</dbReference>
<dbReference type="GO" id="GO:0006364">
    <property type="term" value="P:rRNA processing"/>
    <property type="evidence" value="ECO:0007669"/>
    <property type="project" value="TreeGrafter"/>
</dbReference>
<dbReference type="InterPro" id="IPR043164">
    <property type="entry name" value="Ribosomal_uL10-like_insert_sf"/>
</dbReference>
<dbReference type="CDD" id="cd05796">
    <property type="entry name" value="Ribosomal_P0_like"/>
    <property type="match status" value="1"/>
</dbReference>
<dbReference type="RefSeq" id="XP_025351162.1">
    <property type="nucleotide sequence ID" value="XM_025490780.1"/>
</dbReference>
<evidence type="ECO:0000256" key="6">
    <source>
        <dbReference type="RuleBase" id="RU364039"/>
    </source>
</evidence>
<dbReference type="GO" id="GO:0030687">
    <property type="term" value="C:preribosome, large subunit precursor"/>
    <property type="evidence" value="ECO:0007669"/>
    <property type="project" value="TreeGrafter"/>
</dbReference>
<dbReference type="InterPro" id="IPR043141">
    <property type="entry name" value="Ribosomal_uL10-like_sf"/>
</dbReference>
<comment type="function">
    <text evidence="1 6">Component of the ribosome assembly machinery. Nuclear paralog of the ribosomal protein P0, it binds pre-60S subunits at an early stage of assembly in the nucleolus, and is replaced by P0 in cytoplasmic pre-60S subunits and mature 80S ribosomes.</text>
</comment>
<evidence type="ECO:0000256" key="2">
    <source>
        <dbReference type="ARBA" id="ARBA00008889"/>
    </source>
</evidence>
<dbReference type="OrthoDB" id="10262308at2759"/>
<dbReference type="AlphaFoldDB" id="A0A316UFH8"/>
<evidence type="ECO:0000313" key="10">
    <source>
        <dbReference type="Proteomes" id="UP000245942"/>
    </source>
</evidence>
<comment type="subunit">
    <text evidence="3 6">Associates with the pre-60S ribosomal particle.</text>
</comment>
<dbReference type="Proteomes" id="UP000245942">
    <property type="component" value="Unassembled WGS sequence"/>
</dbReference>
<dbReference type="EMBL" id="KZ819321">
    <property type="protein sequence ID" value="PWN24002.1"/>
    <property type="molecule type" value="Genomic_DNA"/>
</dbReference>
<dbReference type="Gene3D" id="3.90.105.20">
    <property type="match status" value="1"/>
</dbReference>
<evidence type="ECO:0000313" key="9">
    <source>
        <dbReference type="EMBL" id="PWN24002.1"/>
    </source>
</evidence>
<dbReference type="PANTHER" id="PTHR45841">
    <property type="entry name" value="MRNA TURNOVER PROTEIN 4 MRTO4"/>
    <property type="match status" value="1"/>
</dbReference>
<dbReference type="GO" id="GO:0005730">
    <property type="term" value="C:nucleolus"/>
    <property type="evidence" value="ECO:0007669"/>
    <property type="project" value="UniProtKB-SubCell"/>
</dbReference>
<dbReference type="InterPro" id="IPR001790">
    <property type="entry name" value="Ribosomal_uL10"/>
</dbReference>
<evidence type="ECO:0000256" key="4">
    <source>
        <dbReference type="ARBA" id="ARBA00022490"/>
    </source>
</evidence>
<dbReference type="GO" id="GO:0000956">
    <property type="term" value="P:nuclear-transcribed mRNA catabolic process"/>
    <property type="evidence" value="ECO:0007669"/>
    <property type="project" value="TreeGrafter"/>
</dbReference>
<evidence type="ECO:0000256" key="7">
    <source>
        <dbReference type="SAM" id="MobiDB-lite"/>
    </source>
</evidence>
<dbReference type="Pfam" id="PF17777">
    <property type="entry name" value="RL10P_insert"/>
    <property type="match status" value="1"/>
</dbReference>
<feature type="compositionally biased region" description="Basic and acidic residues" evidence="7">
    <location>
        <begin position="240"/>
        <end position="252"/>
    </location>
</feature>
<keyword evidence="5 6" id="KW-0539">Nucleus</keyword>
<evidence type="ECO:0000256" key="5">
    <source>
        <dbReference type="ARBA" id="ARBA00023242"/>
    </source>
</evidence>
<reference evidence="9 10" key="1">
    <citation type="journal article" date="2018" name="Mol. Biol. Evol.">
        <title>Broad Genomic Sampling Reveals a Smut Pathogenic Ancestry of the Fungal Clade Ustilaginomycotina.</title>
        <authorList>
            <person name="Kijpornyongpan T."/>
            <person name="Mondo S.J."/>
            <person name="Barry K."/>
            <person name="Sandor L."/>
            <person name="Lee J."/>
            <person name="Lipzen A."/>
            <person name="Pangilinan J."/>
            <person name="LaButti K."/>
            <person name="Hainaut M."/>
            <person name="Henrissat B."/>
            <person name="Grigoriev I.V."/>
            <person name="Spatafora J.W."/>
            <person name="Aime M.C."/>
        </authorList>
    </citation>
    <scope>NUCLEOTIDE SEQUENCE [LARGE SCALE GENOMIC DNA]</scope>
    <source>
        <strain evidence="9 10">MCA 4718</strain>
    </source>
</reference>
<feature type="compositionally biased region" description="Acidic residues" evidence="7">
    <location>
        <begin position="275"/>
        <end position="295"/>
    </location>
</feature>
<dbReference type="GeneID" id="37012514"/>
<evidence type="ECO:0000256" key="3">
    <source>
        <dbReference type="ARBA" id="ARBA00011117"/>
    </source>
</evidence>
<gene>
    <name evidence="9" type="ORF">BCV69DRAFT_265408</name>
</gene>
<protein>
    <recommendedName>
        <fullName evidence="6">Ribosome assembly factor mrt4</fullName>
    </recommendedName>
</protein>
<dbReference type="STRING" id="1684307.A0A316UFH8"/>
<dbReference type="InterPro" id="IPR040637">
    <property type="entry name" value="Ribosomal_uL10-like_insert"/>
</dbReference>
<evidence type="ECO:0000259" key="8">
    <source>
        <dbReference type="Pfam" id="PF17777"/>
    </source>
</evidence>
<dbReference type="FunFam" id="3.30.70.1730:FF:000005">
    <property type="entry name" value="Ribosome assembly factor mrt4"/>
    <property type="match status" value="1"/>
</dbReference>
<dbReference type="Pfam" id="PF00466">
    <property type="entry name" value="Ribosomal_L10"/>
    <property type="match status" value="1"/>
</dbReference>
<dbReference type="FunFam" id="3.90.105.20:FF:000003">
    <property type="entry name" value="Ribosome assembly factor mrt4"/>
    <property type="match status" value="1"/>
</dbReference>
<feature type="domain" description="Large ribosomal subunit protein uL10-like insertion" evidence="8">
    <location>
        <begin position="125"/>
        <end position="202"/>
    </location>
</feature>
<comment type="similarity">
    <text evidence="2 6">Belongs to the universal ribosomal protein uL10 family.</text>
</comment>
<keyword evidence="4 6" id="KW-0963">Cytoplasm</keyword>